<dbReference type="Proteomes" id="UP000269001">
    <property type="component" value="Unassembled WGS sequence"/>
</dbReference>
<dbReference type="RefSeq" id="WP_120368836.1">
    <property type="nucleotide sequence ID" value="NZ_RAXU01000002.1"/>
</dbReference>
<name>A0A3A8EY24_9GAMM</name>
<gene>
    <name evidence="1" type="ORF">D7V21_01850</name>
</gene>
<dbReference type="AlphaFoldDB" id="A0A3A8EY24"/>
<comment type="caution">
    <text evidence="1">The sequence shown here is derived from an EMBL/GenBank/DDBJ whole genome shotgun (WGS) entry which is preliminary data.</text>
</comment>
<accession>A0A3A8EY24</accession>
<protein>
    <submittedName>
        <fullName evidence="1">Uncharacterized protein</fullName>
    </submittedName>
</protein>
<keyword evidence="2" id="KW-1185">Reference proteome</keyword>
<evidence type="ECO:0000313" key="2">
    <source>
        <dbReference type="Proteomes" id="UP000269001"/>
    </source>
</evidence>
<sequence>MRNILVMVFASLVILLGYSIYLDSKMKKKEQVIKVITDAEHSLQVIENNPNYTQRSSLSRAHRQNLIQ</sequence>
<proteinExistence type="predicted"/>
<reference evidence="1 2" key="1">
    <citation type="submission" date="2018-09" db="EMBL/GenBank/DDBJ databases">
        <title>The draft genome of Acinetobacter spp. strains.</title>
        <authorList>
            <person name="Qin J."/>
            <person name="Feng Y."/>
            <person name="Zong Z."/>
        </authorList>
    </citation>
    <scope>NUCLEOTIDE SEQUENCE [LARGE SCALE GENOMIC DNA]</scope>
    <source>
        <strain evidence="1 2">WCHAc060096</strain>
    </source>
</reference>
<dbReference type="EMBL" id="RAXU01000002">
    <property type="protein sequence ID" value="RKG35640.1"/>
    <property type="molecule type" value="Genomic_DNA"/>
</dbReference>
<evidence type="ECO:0000313" key="1">
    <source>
        <dbReference type="EMBL" id="RKG35640.1"/>
    </source>
</evidence>
<organism evidence="1 2">
    <name type="scientific">Acinetobacter guerrae</name>
    <dbReference type="NCBI Taxonomy" id="1843371"/>
    <lineage>
        <taxon>Bacteria</taxon>
        <taxon>Pseudomonadati</taxon>
        <taxon>Pseudomonadota</taxon>
        <taxon>Gammaproteobacteria</taxon>
        <taxon>Moraxellales</taxon>
        <taxon>Moraxellaceae</taxon>
        <taxon>Acinetobacter</taxon>
    </lineage>
</organism>